<protein>
    <submittedName>
        <fullName evidence="2">Putative cell division protein FtsQ</fullName>
    </submittedName>
</protein>
<keyword evidence="2" id="KW-0131">Cell cycle</keyword>
<proteinExistence type="predicted"/>
<dbReference type="KEGG" id="pnl:PNK_0626"/>
<dbReference type="AlphaFoldDB" id="A0A0U5JAZ2"/>
<keyword evidence="1" id="KW-1133">Transmembrane helix</keyword>
<dbReference type="RefSeq" id="WP_059060237.1">
    <property type="nucleotide sequence ID" value="NZ_LN879502.1"/>
</dbReference>
<dbReference type="PATRIC" id="fig|389348.3.peg.688"/>
<evidence type="ECO:0000313" key="3">
    <source>
        <dbReference type="Proteomes" id="UP000069902"/>
    </source>
</evidence>
<evidence type="ECO:0000313" key="2">
    <source>
        <dbReference type="EMBL" id="CUI16253.1"/>
    </source>
</evidence>
<sequence length="295" mass="33659">MFRINPPEEIPINRACLWILLSTLLVSGSAFMGWLYYQHAKEKRLQDEQYRIVAIVQSCPQQEGLKTGYLAELLELSLDQPINLYLFDLRAAEKKLLACPLIKSAFIQKILPGTLYIRYEMRTPVAYVGDFSNTAVDVEGYLFPFRPFFTPKKLPIVYLGLADADGKWGSCLAAQERLELAFDLLKFFKESNASDLQIKQVDVAEAYADSYGRRQVVIMLEESADKLSNDVVKAFLLRLNTEHYKQNIANFFSLQTALNERKKAKLPVTKAVCSADKYVIVDLRIPHLAFIKEES</sequence>
<name>A0A0U5JAZ2_9BACT</name>
<reference evidence="3" key="1">
    <citation type="submission" date="2015-09" db="EMBL/GenBank/DDBJ databases">
        <authorList>
            <person name="Bertelli C."/>
        </authorList>
    </citation>
    <scope>NUCLEOTIDE SEQUENCE [LARGE SCALE GENOMIC DNA]</scope>
    <source>
        <strain evidence="3">KNic</strain>
    </source>
</reference>
<dbReference type="Proteomes" id="UP000069902">
    <property type="component" value="Chromosome cPNK"/>
</dbReference>
<dbReference type="GO" id="GO:0051301">
    <property type="term" value="P:cell division"/>
    <property type="evidence" value="ECO:0007669"/>
    <property type="project" value="UniProtKB-KW"/>
</dbReference>
<dbReference type="InParanoid" id="A0A0U5JAZ2"/>
<feature type="transmembrane region" description="Helical" evidence="1">
    <location>
        <begin position="12"/>
        <end position="37"/>
    </location>
</feature>
<dbReference type="EMBL" id="LN879502">
    <property type="protein sequence ID" value="CUI16253.1"/>
    <property type="molecule type" value="Genomic_DNA"/>
</dbReference>
<keyword evidence="2" id="KW-0132">Cell division</keyword>
<keyword evidence="1" id="KW-0812">Transmembrane</keyword>
<keyword evidence="1" id="KW-0472">Membrane</keyword>
<keyword evidence="3" id="KW-1185">Reference proteome</keyword>
<organism evidence="2 3">
    <name type="scientific">Candidatus Protochlamydia naegleriophila</name>
    <dbReference type="NCBI Taxonomy" id="389348"/>
    <lineage>
        <taxon>Bacteria</taxon>
        <taxon>Pseudomonadati</taxon>
        <taxon>Chlamydiota</taxon>
        <taxon>Chlamydiia</taxon>
        <taxon>Parachlamydiales</taxon>
        <taxon>Parachlamydiaceae</taxon>
        <taxon>Candidatus Protochlamydia</taxon>
    </lineage>
</organism>
<accession>A0A0U5JAZ2</accession>
<gene>
    <name evidence="2" type="primary">ftsQ</name>
    <name evidence="2" type="ORF">PNK_0626</name>
</gene>
<evidence type="ECO:0000256" key="1">
    <source>
        <dbReference type="SAM" id="Phobius"/>
    </source>
</evidence>
<dbReference type="STRING" id="389348.PNK_0626"/>